<keyword evidence="4" id="KW-0106">Calcium</keyword>
<feature type="transmembrane region" description="Helical" evidence="8">
    <location>
        <begin position="325"/>
        <end position="347"/>
    </location>
</feature>
<feature type="transmembrane region" description="Helical" evidence="8">
    <location>
        <begin position="811"/>
        <end position="831"/>
    </location>
</feature>
<dbReference type="Proteomes" id="UP001630127">
    <property type="component" value="Unassembled WGS sequence"/>
</dbReference>
<dbReference type="InterPro" id="IPR008250">
    <property type="entry name" value="ATPase_P-typ_transduc_dom_A_sf"/>
</dbReference>
<evidence type="ECO:0000259" key="9">
    <source>
        <dbReference type="Pfam" id="PF00122"/>
    </source>
</evidence>
<dbReference type="Pfam" id="PF13246">
    <property type="entry name" value="Cation_ATPase"/>
    <property type="match status" value="1"/>
</dbReference>
<feature type="transmembrane region" description="Helical" evidence="8">
    <location>
        <begin position="144"/>
        <end position="161"/>
    </location>
</feature>
<dbReference type="Gene3D" id="2.70.150.10">
    <property type="entry name" value="Calcium-transporting ATPase, cytoplasmic transduction domain A"/>
    <property type="match status" value="1"/>
</dbReference>
<gene>
    <name evidence="11" type="ORF">ACH5RR_038039</name>
</gene>
<dbReference type="InterPro" id="IPR023214">
    <property type="entry name" value="HAD_sf"/>
</dbReference>
<feature type="domain" description="Cation-transporting P-type ATPase C-terminal" evidence="10">
    <location>
        <begin position="806"/>
        <end position="972"/>
    </location>
</feature>
<feature type="transmembrane region" description="Helical" evidence="8">
    <location>
        <begin position="173"/>
        <end position="193"/>
    </location>
</feature>
<keyword evidence="12" id="KW-1185">Reference proteome</keyword>
<dbReference type="PANTHER" id="PTHR24093">
    <property type="entry name" value="CATION TRANSPORTING ATPASE"/>
    <property type="match status" value="1"/>
</dbReference>
<keyword evidence="6 8" id="KW-1133">Transmembrane helix</keyword>
<name>A0ABD2YCN2_9GENT</name>
<dbReference type="InterPro" id="IPR036412">
    <property type="entry name" value="HAD-like_sf"/>
</dbReference>
<keyword evidence="3" id="KW-0479">Metal-binding</keyword>
<dbReference type="Pfam" id="PF00689">
    <property type="entry name" value="Cation_ATPase_C"/>
    <property type="match status" value="1"/>
</dbReference>
<evidence type="ECO:0000256" key="3">
    <source>
        <dbReference type="ARBA" id="ARBA00022723"/>
    </source>
</evidence>
<dbReference type="SUPFAM" id="SSF81665">
    <property type="entry name" value="Calcium ATPase, transmembrane domain M"/>
    <property type="match status" value="1"/>
</dbReference>
<feature type="transmembrane region" description="Helical" evidence="8">
    <location>
        <begin position="958"/>
        <end position="975"/>
    </location>
</feature>
<evidence type="ECO:0000313" key="12">
    <source>
        <dbReference type="Proteomes" id="UP001630127"/>
    </source>
</evidence>
<evidence type="ECO:0000256" key="2">
    <source>
        <dbReference type="ARBA" id="ARBA00022692"/>
    </source>
</evidence>
<dbReference type="GO" id="GO:0046872">
    <property type="term" value="F:metal ion binding"/>
    <property type="evidence" value="ECO:0007669"/>
    <property type="project" value="UniProtKB-KW"/>
</dbReference>
<keyword evidence="7 8" id="KW-0472">Membrane</keyword>
<dbReference type="Gene3D" id="1.20.1110.10">
    <property type="entry name" value="Calcium-transporting ATPase, transmembrane domain"/>
    <property type="match status" value="2"/>
</dbReference>
<evidence type="ECO:0000259" key="10">
    <source>
        <dbReference type="Pfam" id="PF00689"/>
    </source>
</evidence>
<feature type="transmembrane region" description="Helical" evidence="8">
    <location>
        <begin position="386"/>
        <end position="411"/>
    </location>
</feature>
<dbReference type="AlphaFoldDB" id="A0ABD2YCN2"/>
<feature type="transmembrane region" description="Helical" evidence="8">
    <location>
        <begin position="776"/>
        <end position="796"/>
    </location>
</feature>
<keyword evidence="5" id="KW-0460">Magnesium</keyword>
<evidence type="ECO:0008006" key="13">
    <source>
        <dbReference type="Google" id="ProtNLM"/>
    </source>
</evidence>
<feature type="transmembrane region" description="Helical" evidence="8">
    <location>
        <begin position="926"/>
        <end position="952"/>
    </location>
</feature>
<feature type="domain" description="P-type ATPase A" evidence="9">
    <location>
        <begin position="211"/>
        <end position="301"/>
    </location>
</feature>
<proteinExistence type="predicted"/>
<keyword evidence="2 8" id="KW-0812">Transmembrane</keyword>
<protein>
    <recommendedName>
        <fullName evidence="13">Calcium-transporting ATPase</fullName>
    </recommendedName>
</protein>
<comment type="subcellular location">
    <subcellularLocation>
        <location evidence="1">Membrane</location>
    </subcellularLocation>
</comment>
<evidence type="ECO:0000256" key="5">
    <source>
        <dbReference type="ARBA" id="ARBA00022842"/>
    </source>
</evidence>
<evidence type="ECO:0000256" key="6">
    <source>
        <dbReference type="ARBA" id="ARBA00022989"/>
    </source>
</evidence>
<reference evidence="11 12" key="1">
    <citation type="submission" date="2024-11" db="EMBL/GenBank/DDBJ databases">
        <title>A near-complete genome assembly of Cinchona calisaya.</title>
        <authorList>
            <person name="Lian D.C."/>
            <person name="Zhao X.W."/>
            <person name="Wei L."/>
        </authorList>
    </citation>
    <scope>NUCLEOTIDE SEQUENCE [LARGE SCALE GENOMIC DNA]</scope>
    <source>
        <tissue evidence="11">Nenye</tissue>
    </source>
</reference>
<feature type="transmembrane region" description="Helical" evidence="8">
    <location>
        <begin position="892"/>
        <end position="914"/>
    </location>
</feature>
<dbReference type="GO" id="GO:0016020">
    <property type="term" value="C:membrane"/>
    <property type="evidence" value="ECO:0007669"/>
    <property type="project" value="UniProtKB-SubCell"/>
</dbReference>
<comment type="caution">
    <text evidence="11">The sequence shown here is derived from an EMBL/GenBank/DDBJ whole genome shotgun (WGS) entry which is preliminary data.</text>
</comment>
<sequence>MPMMSNLKAKSCKSIDPNGSHVSIEIRDATSQNLFQSPAAGEVNGQEHQVDDRIHTPSNFFVSLERLAELVELSDQEFLDVRLIAAALQSSTDIGIIGDENDLDCRIKSFGSNQESEGQETWPDHLHPVNEELKQLVLGAFKEGTIILLLCCATLSLLIDIRRDGPEKAFLDGAIIFLAIFVVINFGHIFRFLRKRWVLKKLHKYKKVVAVYVVRSGKMMEIPVSKVVVGDVVFLGTGDRVPADGLFIDGSYSCKLDDGLVERGSNFARMFTGAKVVEGNCRMLVTSVGKSTEMNSLIRRVKSLDGERINHMDGIDKMNSGLEKFWLSLSLFILMLQAFRCFLWKSVCDENNNNPDPEGLKNTAQEIVNEATKLMKKQAGGKINGLVSMLCILLFATRDGLPLGISILFFIASKKMKSFKAIIQKLSKCVTLGLITTVCISLQTSDLAMKYSEMAELWIGTDHIKDVHKQINGEVLQKLWEGICMNASGTGSYVEDSLLYWVQEVIDVDQETHEILEMYRRGAPDCILPQCSHYYNADGTMQTLDEDKRTVFDMLMAEKIASSNYFHCFAFACRKVKKNPKPEEKVNDDEKTFNNIDDGLTLIGLVCLKNPYPLGVRQAVKAYRDLGVNIKLMVDNVNVKRARMMALHSGILRPEDDIEFSVIEGSDFRNISDEEVLMDMIDKIQVIANASPADKLVMVNCLRKKDAQVIITTTGYCIRDFPSVVEADVGIYLGDSNVEMAKENADIIIIPGQNNIVTVANILWVGRYLCKILEKFLELHLTLNISAFTINLIFQASSSHGDEVQLSSVELLWTNLIIEALGAFALGILMVEKEPSNLQNLPVFGAGPIITKNMWRNVAIQCLFQVAMLMVLCMKGKDIFHIDDINVLKTMIFNSYVLCQVFTLIGAMKITVVLTKKTNILVENFLFLVVVGMIVALQMLLIEIMGVVAHWGKLDSKRWWICIGLAALSSSLSFAGKRVSDFVLPCK</sequence>
<dbReference type="SUPFAM" id="SSF81660">
    <property type="entry name" value="Metal cation-transporting ATPase, ATP-binding domain N"/>
    <property type="match status" value="1"/>
</dbReference>
<dbReference type="InterPro" id="IPR059000">
    <property type="entry name" value="ATPase_P-type_domA"/>
</dbReference>
<dbReference type="EMBL" id="JBJUIK010000015">
    <property type="protein sequence ID" value="KAL3503590.1"/>
    <property type="molecule type" value="Genomic_DNA"/>
</dbReference>
<evidence type="ECO:0000313" key="11">
    <source>
        <dbReference type="EMBL" id="KAL3503590.1"/>
    </source>
</evidence>
<dbReference type="Gene3D" id="3.40.50.1000">
    <property type="entry name" value="HAD superfamily/HAD-like"/>
    <property type="match status" value="1"/>
</dbReference>
<feature type="transmembrane region" description="Helical" evidence="8">
    <location>
        <begin position="854"/>
        <end position="872"/>
    </location>
</feature>
<dbReference type="SUPFAM" id="SSF81653">
    <property type="entry name" value="Calcium ATPase, transduction domain A"/>
    <property type="match status" value="1"/>
</dbReference>
<dbReference type="Pfam" id="PF00122">
    <property type="entry name" value="E1-E2_ATPase"/>
    <property type="match status" value="1"/>
</dbReference>
<dbReference type="PANTHER" id="PTHR24093:SF432">
    <property type="entry name" value="CALCIUM-TRANSPORTING ATPASE 12, PLASMA MEMBRANE-TYPE-LIKE"/>
    <property type="match status" value="1"/>
</dbReference>
<dbReference type="InterPro" id="IPR023298">
    <property type="entry name" value="ATPase_P-typ_TM_dom_sf"/>
</dbReference>
<dbReference type="InterPro" id="IPR023299">
    <property type="entry name" value="ATPase_P-typ_cyto_dom_N"/>
</dbReference>
<dbReference type="Gene3D" id="3.40.1110.10">
    <property type="entry name" value="Calcium-transporting ATPase, cytoplasmic domain N"/>
    <property type="match status" value="1"/>
</dbReference>
<evidence type="ECO:0000256" key="1">
    <source>
        <dbReference type="ARBA" id="ARBA00004370"/>
    </source>
</evidence>
<dbReference type="SUPFAM" id="SSF56784">
    <property type="entry name" value="HAD-like"/>
    <property type="match status" value="1"/>
</dbReference>
<evidence type="ECO:0000256" key="8">
    <source>
        <dbReference type="SAM" id="Phobius"/>
    </source>
</evidence>
<dbReference type="InterPro" id="IPR006068">
    <property type="entry name" value="ATPase_P-typ_cation-transptr_C"/>
</dbReference>
<accession>A0ABD2YCN2</accession>
<evidence type="ECO:0000256" key="7">
    <source>
        <dbReference type="ARBA" id="ARBA00023136"/>
    </source>
</evidence>
<evidence type="ECO:0000256" key="4">
    <source>
        <dbReference type="ARBA" id="ARBA00022837"/>
    </source>
</evidence>
<organism evidence="11 12">
    <name type="scientific">Cinchona calisaya</name>
    <dbReference type="NCBI Taxonomy" id="153742"/>
    <lineage>
        <taxon>Eukaryota</taxon>
        <taxon>Viridiplantae</taxon>
        <taxon>Streptophyta</taxon>
        <taxon>Embryophyta</taxon>
        <taxon>Tracheophyta</taxon>
        <taxon>Spermatophyta</taxon>
        <taxon>Magnoliopsida</taxon>
        <taxon>eudicotyledons</taxon>
        <taxon>Gunneridae</taxon>
        <taxon>Pentapetalae</taxon>
        <taxon>asterids</taxon>
        <taxon>lamiids</taxon>
        <taxon>Gentianales</taxon>
        <taxon>Rubiaceae</taxon>
        <taxon>Cinchonoideae</taxon>
        <taxon>Cinchoneae</taxon>
        <taxon>Cinchona</taxon>
    </lineage>
</organism>